<dbReference type="AlphaFoldDB" id="A0A1G6ZU76"/>
<comment type="catalytic activity">
    <reaction evidence="6">
        <text>Hydrolysis of alkylated DNA, releasing 3-methyladenine.</text>
        <dbReference type="EC" id="3.2.2.20"/>
    </reaction>
</comment>
<accession>A0A1G6ZU76</accession>
<evidence type="ECO:0000256" key="3">
    <source>
        <dbReference type="ARBA" id="ARBA00022801"/>
    </source>
</evidence>
<dbReference type="GO" id="GO:0008725">
    <property type="term" value="F:DNA-3-methyladenine glycosylase activity"/>
    <property type="evidence" value="ECO:0007669"/>
    <property type="project" value="UniProtKB-EC"/>
</dbReference>
<dbReference type="STRING" id="1071918.SAMN05421544_102210"/>
<keyword evidence="5" id="KW-0234">DNA repair</keyword>
<dbReference type="EC" id="3.2.2.20" evidence="8"/>
<comment type="function">
    <text evidence="7">Hydrolysis of the deoxyribose N-glycosidic bond to excise 3-methyladenine from the damaged DNA polymer formed by alkylation lesions.</text>
</comment>
<dbReference type="InterPro" id="IPR052891">
    <property type="entry name" value="DNA-3mA_glycosylase"/>
</dbReference>
<name>A0A1G6ZU76_9FLAO</name>
<dbReference type="EMBL" id="FNAS01000002">
    <property type="protein sequence ID" value="SDE06060.1"/>
    <property type="molecule type" value="Genomic_DNA"/>
</dbReference>
<dbReference type="Pfam" id="PF03352">
    <property type="entry name" value="Adenine_glyco"/>
    <property type="match status" value="1"/>
</dbReference>
<proteinExistence type="predicted"/>
<sequence>MYFAGVSFLLDLHRVKNMETKRCAWCTKDILYQAYHDEEWGIPVYEDTKLFEFLVLESFQAGLSWLTILKRREYFREAFDGFDYKKIARYSENKVLELLSNEKIIRHKGKISAVINNAEKFQQVQREFGSFSEYLWQFVGGEPIKNHFKTISEIPSATELSDKIAKDLKKRGFRFLGSTTVYAYMQAVGVVDDHTSDCWKRQ</sequence>
<dbReference type="PANTHER" id="PTHR30037:SF4">
    <property type="entry name" value="DNA-3-METHYLADENINE GLYCOSYLASE I"/>
    <property type="match status" value="1"/>
</dbReference>
<dbReference type="Gene3D" id="1.10.340.30">
    <property type="entry name" value="Hypothetical protein, domain 2"/>
    <property type="match status" value="1"/>
</dbReference>
<keyword evidence="4 9" id="KW-0862">Zinc</keyword>
<dbReference type="GO" id="GO:0046872">
    <property type="term" value="F:metal ion binding"/>
    <property type="evidence" value="ECO:0007669"/>
    <property type="project" value="UniProtKB-KW"/>
</dbReference>
<dbReference type="InterPro" id="IPR004597">
    <property type="entry name" value="Tag"/>
</dbReference>
<keyword evidence="2" id="KW-0227">DNA damage</keyword>
<evidence type="ECO:0000256" key="4">
    <source>
        <dbReference type="ARBA" id="ARBA00022833"/>
    </source>
</evidence>
<protein>
    <recommendedName>
        <fullName evidence="8">DNA-3-methyladenine glycosylase I</fullName>
        <ecNumber evidence="8">3.2.2.20</ecNumber>
    </recommendedName>
</protein>
<feature type="binding site" evidence="9">
    <location>
        <position position="198"/>
    </location>
    <ligand>
        <name>Zn(2+)</name>
        <dbReference type="ChEBI" id="CHEBI:29105"/>
    </ligand>
</feature>
<evidence type="ECO:0000313" key="10">
    <source>
        <dbReference type="EMBL" id="SDE06060.1"/>
    </source>
</evidence>
<dbReference type="Proteomes" id="UP000198517">
    <property type="component" value="Unassembled WGS sequence"/>
</dbReference>
<evidence type="ECO:0000256" key="6">
    <source>
        <dbReference type="ARBA" id="ARBA00052558"/>
    </source>
</evidence>
<dbReference type="SUPFAM" id="SSF48150">
    <property type="entry name" value="DNA-glycosylase"/>
    <property type="match status" value="1"/>
</dbReference>
<reference evidence="10 11" key="1">
    <citation type="submission" date="2016-10" db="EMBL/GenBank/DDBJ databases">
        <authorList>
            <person name="de Groot N.N."/>
        </authorList>
    </citation>
    <scope>NUCLEOTIDE SEQUENCE [LARGE SCALE GENOMIC DNA]</scope>
    <source>
        <strain evidence="10 11">DSM 24015</strain>
    </source>
</reference>
<evidence type="ECO:0000313" key="11">
    <source>
        <dbReference type="Proteomes" id="UP000198517"/>
    </source>
</evidence>
<evidence type="ECO:0000256" key="7">
    <source>
        <dbReference type="ARBA" id="ARBA00057608"/>
    </source>
</evidence>
<evidence type="ECO:0000256" key="8">
    <source>
        <dbReference type="ARBA" id="ARBA00066766"/>
    </source>
</evidence>
<keyword evidence="11" id="KW-1185">Reference proteome</keyword>
<feature type="binding site" evidence="9">
    <location>
        <position position="36"/>
    </location>
    <ligand>
        <name>Zn(2+)</name>
        <dbReference type="ChEBI" id="CHEBI:29105"/>
    </ligand>
</feature>
<dbReference type="InterPro" id="IPR005019">
    <property type="entry name" value="Adenine_glyco"/>
</dbReference>
<evidence type="ECO:0000256" key="1">
    <source>
        <dbReference type="ARBA" id="ARBA00022723"/>
    </source>
</evidence>
<organism evidence="10 11">
    <name type="scientific">Riemerella columbipharyngis</name>
    <dbReference type="NCBI Taxonomy" id="1071918"/>
    <lineage>
        <taxon>Bacteria</taxon>
        <taxon>Pseudomonadati</taxon>
        <taxon>Bacteroidota</taxon>
        <taxon>Flavobacteriia</taxon>
        <taxon>Flavobacteriales</taxon>
        <taxon>Weeksellaceae</taxon>
        <taxon>Riemerella</taxon>
    </lineage>
</organism>
<evidence type="ECO:0000256" key="5">
    <source>
        <dbReference type="ARBA" id="ARBA00023204"/>
    </source>
</evidence>
<dbReference type="GO" id="GO:0006284">
    <property type="term" value="P:base-excision repair"/>
    <property type="evidence" value="ECO:0007669"/>
    <property type="project" value="InterPro"/>
</dbReference>
<feature type="binding site" evidence="9">
    <location>
        <position position="23"/>
    </location>
    <ligand>
        <name>Zn(2+)</name>
        <dbReference type="ChEBI" id="CHEBI:29105"/>
    </ligand>
</feature>
<dbReference type="InterPro" id="IPR011257">
    <property type="entry name" value="DNA_glycosylase"/>
</dbReference>
<dbReference type="PANTHER" id="PTHR30037">
    <property type="entry name" value="DNA-3-METHYLADENINE GLYCOSYLASE 1"/>
    <property type="match status" value="1"/>
</dbReference>
<feature type="binding site" evidence="9">
    <location>
        <position position="194"/>
    </location>
    <ligand>
        <name>Zn(2+)</name>
        <dbReference type="ChEBI" id="CHEBI:29105"/>
    </ligand>
</feature>
<keyword evidence="3" id="KW-0378">Hydrolase</keyword>
<gene>
    <name evidence="10" type="ORF">SAMN05421544_102210</name>
</gene>
<keyword evidence="1 9" id="KW-0479">Metal-binding</keyword>
<dbReference type="NCBIfam" id="TIGR00624">
    <property type="entry name" value="tag"/>
    <property type="match status" value="1"/>
</dbReference>
<evidence type="ECO:0000256" key="2">
    <source>
        <dbReference type="ARBA" id="ARBA00022763"/>
    </source>
</evidence>
<dbReference type="FunFam" id="1.10.340.30:FF:000009">
    <property type="entry name" value="DNA-3-methyladenine glycosylase I"/>
    <property type="match status" value="1"/>
</dbReference>
<evidence type="ECO:0000256" key="9">
    <source>
        <dbReference type="PIRSR" id="PIRSR604597-1"/>
    </source>
</evidence>